<dbReference type="AlphaFoldDB" id="L7VS16"/>
<evidence type="ECO:0000313" key="1">
    <source>
        <dbReference type="EMBL" id="AGC71827.1"/>
    </source>
</evidence>
<dbReference type="EMBL" id="JX649883">
    <property type="protein sequence ID" value="AGC71827.1"/>
    <property type="molecule type" value="Genomic_DNA"/>
</dbReference>
<protein>
    <submittedName>
        <fullName evidence="1">Uncharacterized protein</fullName>
    </submittedName>
</protein>
<organism evidence="1">
    <name type="scientific">uncultured bacterium A1Q1_fos_1807</name>
    <dbReference type="NCBI Taxonomy" id="1256552"/>
    <lineage>
        <taxon>Bacteria</taxon>
        <taxon>environmental samples</taxon>
    </lineage>
</organism>
<name>L7VS16_9BACT</name>
<reference evidence="1" key="1">
    <citation type="submission" date="2012-09" db="EMBL/GenBank/DDBJ databases">
        <title>Metagenomic Characterization of a Microbial Community in Wastewater Detects High Levels of Antibiotic Resistance.</title>
        <authorList>
            <person name="Abrams M."/>
            <person name="Caldwell A."/>
            <person name="Vandaei E."/>
            <person name="Lee W."/>
            <person name="Perrott J."/>
            <person name="Khan S.Y."/>
            <person name="Ta J."/>
            <person name="Romero D."/>
            <person name="Nguyen V."/>
            <person name="Pourmand N."/>
            <person name="Ouverney C.C."/>
        </authorList>
    </citation>
    <scope>NUCLEOTIDE SEQUENCE</scope>
</reference>
<sequence length="44" mass="4835">MSVIRRALAESVADLAGFRRSQARPQQETSERKGAVYVLSLAES</sequence>
<proteinExistence type="predicted"/>
<accession>L7VS16</accession>